<dbReference type="GO" id="GO:0005576">
    <property type="term" value="C:extracellular region"/>
    <property type="evidence" value="ECO:0007669"/>
    <property type="project" value="TreeGrafter"/>
</dbReference>
<evidence type="ECO:0000259" key="4">
    <source>
        <dbReference type="Pfam" id="PF11887"/>
    </source>
</evidence>
<dbReference type="InterPro" id="IPR052336">
    <property type="entry name" value="MlaD_Phospholipid_Transporter"/>
</dbReference>
<dbReference type="Pfam" id="PF11887">
    <property type="entry name" value="Mce4_CUP1"/>
    <property type="match status" value="1"/>
</dbReference>
<dbReference type="AlphaFoldDB" id="A0A5S9RAL0"/>
<dbReference type="EMBL" id="CACSIP010000075">
    <property type="protein sequence ID" value="CAA0137640.1"/>
    <property type="molecule type" value="Genomic_DNA"/>
</dbReference>
<proteinExistence type="predicted"/>
<organism evidence="5 6">
    <name type="scientific">Mycolicibacterium vanbaalenii</name>
    <name type="common">Mycobacterium vanbaalenii</name>
    <dbReference type="NCBI Taxonomy" id="110539"/>
    <lineage>
        <taxon>Bacteria</taxon>
        <taxon>Bacillati</taxon>
        <taxon>Actinomycetota</taxon>
        <taxon>Actinomycetes</taxon>
        <taxon>Mycobacteriales</taxon>
        <taxon>Mycobacteriaceae</taxon>
        <taxon>Mycolicibacterium</taxon>
    </lineage>
</organism>
<gene>
    <name evidence="5" type="ORF">AELLOGFF_02326</name>
</gene>
<evidence type="ECO:0000256" key="2">
    <source>
        <dbReference type="SAM" id="Phobius"/>
    </source>
</evidence>
<dbReference type="PANTHER" id="PTHR33371:SF16">
    <property type="entry name" value="MCE-FAMILY PROTEIN MCE3F"/>
    <property type="match status" value="1"/>
</dbReference>
<evidence type="ECO:0000313" key="5">
    <source>
        <dbReference type="EMBL" id="CAA0137640.1"/>
    </source>
</evidence>
<dbReference type="InterPro" id="IPR024516">
    <property type="entry name" value="Mce_C"/>
</dbReference>
<dbReference type="InterPro" id="IPR005693">
    <property type="entry name" value="Mce"/>
</dbReference>
<feature type="domain" description="Mce/MlaD" evidence="3">
    <location>
        <begin position="40"/>
        <end position="114"/>
    </location>
</feature>
<sequence>MRLNRRIKIQLVIFAVVSLVAGSVMVFGYMKLPRLIGVDTYPVTLELRSAGGLYERALVTYRGTEVGQVKSVNLDDNGVRAVLALKSGVDIPSNLTAEVHSQSAIGEQYVALLPRDSDSPPLRKGDIIDSARASVPPDINDLLSATNQGLTAIPGDNLKTVIDESYQAVGGLGPELSRIVDGSTALATDAKRNLAELTNVIDNGGALADTQTDTADSIQSWAGHLAEVTRQVEGNDNNLRGVLNAAPSAAREVAALFDRLTPTLPVVAANFASVNQVAVAYNPSIEQMLVLLPQGLAVAGATYVPGQSTNQRYKGSYQSFNLNQNLPPPCTTGYLPAQQRRSPIFEDSPEPPAGDLYCRIPQNSDNSVRGARNYPCVTKPGKRAPTAKMCESDEQYVPLNDGYNWKGDPNATTTGQSIPQPPSAAPPAPIAVAEYDPATGEYIGPDGKVYRQADLANTAPADKTWQSMLIPGG</sequence>
<evidence type="ECO:0000256" key="1">
    <source>
        <dbReference type="SAM" id="MobiDB-lite"/>
    </source>
</evidence>
<feature type="region of interest" description="Disordered" evidence="1">
    <location>
        <begin position="406"/>
        <end position="427"/>
    </location>
</feature>
<dbReference type="Proteomes" id="UP000430146">
    <property type="component" value="Unassembled WGS sequence"/>
</dbReference>
<dbReference type="OrthoDB" id="4741753at2"/>
<keyword evidence="2" id="KW-0472">Membrane</keyword>
<dbReference type="PANTHER" id="PTHR33371">
    <property type="entry name" value="INTERMEMBRANE PHOSPHOLIPID TRANSPORT SYSTEM BINDING PROTEIN MLAD-RELATED"/>
    <property type="match status" value="1"/>
</dbReference>
<dbReference type="Pfam" id="PF02470">
    <property type="entry name" value="MlaD"/>
    <property type="match status" value="1"/>
</dbReference>
<feature type="domain" description="Mammalian cell entry C-terminal" evidence="4">
    <location>
        <begin position="120"/>
        <end position="323"/>
    </location>
</feature>
<accession>A0A5S9RAL0</accession>
<evidence type="ECO:0000313" key="6">
    <source>
        <dbReference type="Proteomes" id="UP000430146"/>
    </source>
</evidence>
<keyword evidence="6" id="KW-1185">Reference proteome</keyword>
<dbReference type="InterPro" id="IPR003399">
    <property type="entry name" value="Mce/MlaD"/>
</dbReference>
<keyword evidence="2" id="KW-1133">Transmembrane helix</keyword>
<feature type="transmembrane region" description="Helical" evidence="2">
    <location>
        <begin position="12"/>
        <end position="30"/>
    </location>
</feature>
<name>A0A5S9RAL0_MYCVN</name>
<dbReference type="RefSeq" id="WP_159235402.1">
    <property type="nucleotide sequence ID" value="NZ_CACSIP010000075.1"/>
</dbReference>
<keyword evidence="2" id="KW-0812">Transmembrane</keyword>
<protein>
    <submittedName>
        <fullName evidence="5">Uncharacterized protein</fullName>
    </submittedName>
</protein>
<dbReference type="NCBIfam" id="TIGR00996">
    <property type="entry name" value="Mtu_fam_mce"/>
    <property type="match status" value="1"/>
</dbReference>
<reference evidence="5 6" key="1">
    <citation type="submission" date="2019-11" db="EMBL/GenBank/DDBJ databases">
        <authorList>
            <person name="Holert J."/>
        </authorList>
    </citation>
    <scope>NUCLEOTIDE SEQUENCE [LARGE SCALE GENOMIC DNA]</scope>
    <source>
        <strain evidence="5">BC8_1</strain>
    </source>
</reference>
<evidence type="ECO:0000259" key="3">
    <source>
        <dbReference type="Pfam" id="PF02470"/>
    </source>
</evidence>